<evidence type="ECO:0000313" key="3">
    <source>
        <dbReference type="Proteomes" id="UP001196848"/>
    </source>
</evidence>
<keyword evidence="3" id="KW-1185">Reference proteome</keyword>
<evidence type="ECO:0000313" key="2">
    <source>
        <dbReference type="EMBL" id="MCG3566913.1"/>
    </source>
</evidence>
<feature type="transmembrane region" description="Helical" evidence="1">
    <location>
        <begin position="57"/>
        <end position="74"/>
    </location>
</feature>
<keyword evidence="1" id="KW-0472">Membrane</keyword>
<comment type="caution">
    <text evidence="2">The sequence shown here is derived from an EMBL/GenBank/DDBJ whole genome shotgun (WGS) entry which is preliminary data.</text>
</comment>
<feature type="transmembrane region" description="Helical" evidence="1">
    <location>
        <begin position="12"/>
        <end position="31"/>
    </location>
</feature>
<gene>
    <name evidence="2" type="ORF">KHD59_002240</name>
</gene>
<dbReference type="EMBL" id="JAHBAJ020000020">
    <property type="protein sequence ID" value="MCG3566913.1"/>
    <property type="molecule type" value="Genomic_DNA"/>
</dbReference>
<organism evidence="2 3">
    <name type="scientific">Sesame phyllody phytoplasma</name>
    <dbReference type="NCBI Taxonomy" id="420408"/>
    <lineage>
        <taxon>Bacteria</taxon>
        <taxon>Bacillati</taxon>
        <taxon>Mycoplasmatota</taxon>
        <taxon>Mollicutes</taxon>
        <taxon>Acholeplasmatales</taxon>
        <taxon>Acholeplasmataceae</taxon>
        <taxon>Candidatus Phytoplasma</taxon>
        <taxon>16SrII (Peanut WB group)</taxon>
    </lineage>
</organism>
<dbReference type="RefSeq" id="WP_238120349.1">
    <property type="nucleotide sequence ID" value="NZ_JAHBAJ020000020.1"/>
</dbReference>
<sequence length="79" mass="9096">LKLLKKGGIMFALPNYIIYIICIIIIISVLFSSETDVTDVFAEQYGTFKSNKSIDKFNRFISVLILILFLQLFMQQSIL</sequence>
<keyword evidence="1" id="KW-0812">Transmembrane</keyword>
<proteinExistence type="predicted"/>
<accession>A0ABS9M3P5</accession>
<dbReference type="Proteomes" id="UP001196848">
    <property type="component" value="Unassembled WGS sequence"/>
</dbReference>
<name>A0ABS9M3P5_9MOLU</name>
<evidence type="ECO:0000256" key="1">
    <source>
        <dbReference type="SAM" id="Phobius"/>
    </source>
</evidence>
<feature type="non-terminal residue" evidence="2">
    <location>
        <position position="1"/>
    </location>
</feature>
<protein>
    <submittedName>
        <fullName evidence="2">Uncharacterized protein</fullName>
    </submittedName>
</protein>
<keyword evidence="1" id="KW-1133">Transmembrane helix</keyword>
<reference evidence="2" key="1">
    <citation type="submission" date="2022-02" db="EMBL/GenBank/DDBJ databases">
        <title>Draft genome sequence of Candidatus Phytoplasma australasia strain SS02 associated with sesame phyllody disease.</title>
        <authorList>
            <person name="Ranebennur H."/>
            <person name="Kirdat K."/>
            <person name="Tiwarekar B."/>
            <person name="Rawat K."/>
            <person name="Chelam C."/>
            <person name="Solanke A."/>
            <person name="Yadav R."/>
            <person name="Singh K."/>
            <person name="Yadav A."/>
            <person name="Rao G.P."/>
        </authorList>
    </citation>
    <scope>NUCLEOTIDE SEQUENCE [LARGE SCALE GENOMIC DNA]</scope>
    <source>
        <strain evidence="2">SS02</strain>
    </source>
</reference>